<gene>
    <name evidence="3" type="ORF">AAF712_016414</name>
</gene>
<dbReference type="Pfam" id="PF12776">
    <property type="entry name" value="Myb_DNA-bind_3"/>
    <property type="match status" value="1"/>
</dbReference>
<sequence>MADPENKENQLPPPESSPAASPPTRRRPGRPRRSKNKKKQDAAKGTPLALPAESTPPPQPVLTQQTPDDVAKRPRAVYSDEDDLLLMEVFKEQKAEGAQTSSGGWKTSAITAAMEALKGSEKRSGGTPKTASSIRDHYAGLKTEYNNFKRLVNKSGWGWNEEKQCVEASDEQWDSLGPGEAHLRAYKGKTFVIYEDMDELLNGALATGSYAFSAGGAEGVGSDSDSTASVDSGHEGDANPDTSLGSVISQKTPQPGKKRKSALETPVNQKRSRNDRTGGRNSTSGALGLMSKAVEKVADAMESSSGVDSEKDDVEKAIVIVRGVEGFSPLEKAKLLLRLSQEPSFAHLLLNVDEPEYRMEILRLQLDRST</sequence>
<feature type="compositionally biased region" description="Basic residues" evidence="1">
    <location>
        <begin position="24"/>
        <end position="38"/>
    </location>
</feature>
<dbReference type="Proteomes" id="UP001437256">
    <property type="component" value="Unassembled WGS sequence"/>
</dbReference>
<feature type="region of interest" description="Disordered" evidence="1">
    <location>
        <begin position="217"/>
        <end position="288"/>
    </location>
</feature>
<keyword evidence="4" id="KW-1185">Reference proteome</keyword>
<dbReference type="InterPro" id="IPR024752">
    <property type="entry name" value="Myb/SANT-like_dom"/>
</dbReference>
<feature type="region of interest" description="Disordered" evidence="1">
    <location>
        <begin position="1"/>
        <end position="81"/>
    </location>
</feature>
<organism evidence="3 4">
    <name type="scientific">Marasmius tenuissimus</name>
    <dbReference type="NCBI Taxonomy" id="585030"/>
    <lineage>
        <taxon>Eukaryota</taxon>
        <taxon>Fungi</taxon>
        <taxon>Dikarya</taxon>
        <taxon>Basidiomycota</taxon>
        <taxon>Agaricomycotina</taxon>
        <taxon>Agaricomycetes</taxon>
        <taxon>Agaricomycetidae</taxon>
        <taxon>Agaricales</taxon>
        <taxon>Marasmiineae</taxon>
        <taxon>Marasmiaceae</taxon>
        <taxon>Marasmius</taxon>
    </lineage>
</organism>
<accession>A0ABR2Z904</accession>
<reference evidence="3 4" key="1">
    <citation type="submission" date="2024-05" db="EMBL/GenBank/DDBJ databases">
        <title>A draft genome resource for the thread blight pathogen Marasmius tenuissimus strain MS-2.</title>
        <authorList>
            <person name="Yulfo-Soto G.E."/>
            <person name="Baruah I.K."/>
            <person name="Amoako-Attah I."/>
            <person name="Bukari Y."/>
            <person name="Meinhardt L.W."/>
            <person name="Bailey B.A."/>
            <person name="Cohen S.P."/>
        </authorList>
    </citation>
    <scope>NUCLEOTIDE SEQUENCE [LARGE SCALE GENOMIC DNA]</scope>
    <source>
        <strain evidence="3 4">MS-2</strain>
    </source>
</reference>
<evidence type="ECO:0000256" key="1">
    <source>
        <dbReference type="SAM" id="MobiDB-lite"/>
    </source>
</evidence>
<evidence type="ECO:0000259" key="2">
    <source>
        <dbReference type="Pfam" id="PF12776"/>
    </source>
</evidence>
<name>A0ABR2Z904_9AGAR</name>
<evidence type="ECO:0000313" key="4">
    <source>
        <dbReference type="Proteomes" id="UP001437256"/>
    </source>
</evidence>
<feature type="domain" description="Myb/SANT-like" evidence="2">
    <location>
        <begin position="79"/>
        <end position="175"/>
    </location>
</feature>
<comment type="caution">
    <text evidence="3">The sequence shown here is derived from an EMBL/GenBank/DDBJ whole genome shotgun (WGS) entry which is preliminary data.</text>
</comment>
<dbReference type="EMBL" id="JBBXMP010000779">
    <property type="protein sequence ID" value="KAL0056967.1"/>
    <property type="molecule type" value="Genomic_DNA"/>
</dbReference>
<evidence type="ECO:0000313" key="3">
    <source>
        <dbReference type="EMBL" id="KAL0056967.1"/>
    </source>
</evidence>
<feature type="compositionally biased region" description="Polar residues" evidence="1">
    <location>
        <begin position="240"/>
        <end position="253"/>
    </location>
</feature>
<protein>
    <recommendedName>
        <fullName evidence="2">Myb/SANT-like domain-containing protein</fullName>
    </recommendedName>
</protein>
<dbReference type="PANTHER" id="PTHR46929:SF3">
    <property type="entry name" value="MYB_SANT-LIKE DOMAIN-CONTAINING PROTEIN"/>
    <property type="match status" value="1"/>
</dbReference>
<proteinExistence type="predicted"/>
<dbReference type="PANTHER" id="PTHR46929">
    <property type="entry name" value="EXPRESSED PROTEIN"/>
    <property type="match status" value="1"/>
</dbReference>